<proteinExistence type="predicted"/>
<feature type="domain" description="Ig-like" evidence="3">
    <location>
        <begin position="149"/>
        <end position="263"/>
    </location>
</feature>
<dbReference type="Pfam" id="PF07654">
    <property type="entry name" value="C1-set"/>
    <property type="match status" value="1"/>
</dbReference>
<dbReference type="SMART" id="SM00409">
    <property type="entry name" value="IG"/>
    <property type="match status" value="2"/>
</dbReference>
<dbReference type="FunFam" id="2.60.40.10:FF:001774">
    <property type="entry name" value="Uncharacterized LOC100216153"/>
    <property type="match status" value="2"/>
</dbReference>
<dbReference type="CDD" id="cd00098">
    <property type="entry name" value="IgC1"/>
    <property type="match status" value="1"/>
</dbReference>
<dbReference type="Gene3D" id="2.60.40.10">
    <property type="entry name" value="Immunoglobulins"/>
    <property type="match status" value="3"/>
</dbReference>
<evidence type="ECO:0000259" key="3">
    <source>
        <dbReference type="PROSITE" id="PS50835"/>
    </source>
</evidence>
<reference evidence="4" key="1">
    <citation type="submission" date="2021-09" db="EMBL/GenBank/DDBJ databases">
        <title>The genome of Mauremys mutica provides insights into the evolution of semi-aquatic lifestyle.</title>
        <authorList>
            <person name="Gong S."/>
            <person name="Gao Y."/>
        </authorList>
    </citation>
    <scope>NUCLEOTIDE SEQUENCE</scope>
    <source>
        <strain evidence="4">MM-2020</strain>
        <tissue evidence="4">Muscle</tissue>
    </source>
</reference>
<feature type="non-terminal residue" evidence="4">
    <location>
        <position position="486"/>
    </location>
</feature>
<dbReference type="InterPro" id="IPR050380">
    <property type="entry name" value="Immune_Resp_Modulators"/>
</dbReference>
<dbReference type="InterPro" id="IPR003599">
    <property type="entry name" value="Ig_sub"/>
</dbReference>
<dbReference type="InterPro" id="IPR013783">
    <property type="entry name" value="Ig-like_fold"/>
</dbReference>
<gene>
    <name evidence="4" type="ORF">KIL84_006913</name>
</gene>
<dbReference type="AlphaFoldDB" id="A0A9D3X237"/>
<accession>A0A9D3X237</accession>
<protein>
    <recommendedName>
        <fullName evidence="3">Ig-like domain-containing protein</fullName>
    </recommendedName>
</protein>
<dbReference type="PANTHER" id="PTHR23411">
    <property type="entry name" value="TAPASIN"/>
    <property type="match status" value="1"/>
</dbReference>
<dbReference type="InterPro" id="IPR003006">
    <property type="entry name" value="Ig/MHC_CS"/>
</dbReference>
<dbReference type="EMBL" id="JAHDVG010000483">
    <property type="protein sequence ID" value="KAH1171295.1"/>
    <property type="molecule type" value="Genomic_DNA"/>
</dbReference>
<keyword evidence="5" id="KW-1185">Reference proteome</keyword>
<evidence type="ECO:0000313" key="4">
    <source>
        <dbReference type="EMBL" id="KAH1171295.1"/>
    </source>
</evidence>
<dbReference type="SUPFAM" id="SSF48726">
    <property type="entry name" value="Immunoglobulin"/>
    <property type="match status" value="3"/>
</dbReference>
<sequence length="486" mass="54937">TCLAASLSFTPTVQDDGARVRCSFHHKSRGIREQRESGEIQLWAQPQVSEIQVLPHWEPRDEVPFAVQLQNFYPRGIHRIQWSWDGKSWEKSEPTDYSENPDLTFSATSVWRIPSRELNRLGLRVRVSVQQSPQEPPIEREIRAEDTAPAMSEISKPESVTVGKEITLSCRMTGHFPGALSVAWLRTQRSTTSARFEEKSKRDILVPLENSAEYRIEPGAPHTQDGKSFQQETRLSFTPSVQRDQGAKFICRVGHVTLEIPLERDTGELHVAEPPQAPVLREISRPQVLAPGKQVTLICYISRFYPKELSVTWYRRGRGESAFRCLDKPDTHEIVTPDPTAAPDRKSYFVMSQLCLTPVLPEDDGAEYRCSVEHETLQEPEGKSTGPLELRGTSEGAGQRRADAGVVVAEEVSALRHLERPEEASLWAEPPPAGSQRVGRFLDRLGTCPLAACRFPQRWGKRVSGLQRIDGRVQQPLWLNWVQFPT</sequence>
<evidence type="ECO:0000256" key="1">
    <source>
        <dbReference type="ARBA" id="ARBA00023319"/>
    </source>
</evidence>
<dbReference type="InterPro" id="IPR036179">
    <property type="entry name" value="Ig-like_dom_sf"/>
</dbReference>
<feature type="domain" description="Ig-like" evidence="3">
    <location>
        <begin position="278"/>
        <end position="389"/>
    </location>
</feature>
<evidence type="ECO:0000313" key="5">
    <source>
        <dbReference type="Proteomes" id="UP000827986"/>
    </source>
</evidence>
<name>A0A9D3X237_9SAUR</name>
<dbReference type="InterPro" id="IPR007110">
    <property type="entry name" value="Ig-like_dom"/>
</dbReference>
<organism evidence="4 5">
    <name type="scientific">Mauremys mutica</name>
    <name type="common">yellowpond turtle</name>
    <dbReference type="NCBI Taxonomy" id="74926"/>
    <lineage>
        <taxon>Eukaryota</taxon>
        <taxon>Metazoa</taxon>
        <taxon>Chordata</taxon>
        <taxon>Craniata</taxon>
        <taxon>Vertebrata</taxon>
        <taxon>Euteleostomi</taxon>
        <taxon>Archelosauria</taxon>
        <taxon>Testudinata</taxon>
        <taxon>Testudines</taxon>
        <taxon>Cryptodira</taxon>
        <taxon>Durocryptodira</taxon>
        <taxon>Testudinoidea</taxon>
        <taxon>Geoemydidae</taxon>
        <taxon>Geoemydinae</taxon>
        <taxon>Mauremys</taxon>
    </lineage>
</organism>
<feature type="region of interest" description="Disordered" evidence="2">
    <location>
        <begin position="374"/>
        <end position="402"/>
    </location>
</feature>
<dbReference type="Proteomes" id="UP000827986">
    <property type="component" value="Unassembled WGS sequence"/>
</dbReference>
<dbReference type="SMART" id="SM00407">
    <property type="entry name" value="IGc1"/>
    <property type="match status" value="1"/>
</dbReference>
<dbReference type="PROSITE" id="PS00290">
    <property type="entry name" value="IG_MHC"/>
    <property type="match status" value="2"/>
</dbReference>
<comment type="caution">
    <text evidence="4">The sequence shown here is derived from an EMBL/GenBank/DDBJ whole genome shotgun (WGS) entry which is preliminary data.</text>
</comment>
<evidence type="ECO:0000256" key="2">
    <source>
        <dbReference type="SAM" id="MobiDB-lite"/>
    </source>
</evidence>
<dbReference type="InterPro" id="IPR003597">
    <property type="entry name" value="Ig_C1-set"/>
</dbReference>
<keyword evidence="1" id="KW-0393">Immunoglobulin domain</keyword>
<dbReference type="PROSITE" id="PS50835">
    <property type="entry name" value="IG_LIKE"/>
    <property type="match status" value="2"/>
</dbReference>